<feature type="region of interest" description="Disordered" evidence="1">
    <location>
        <begin position="1"/>
        <end position="20"/>
    </location>
</feature>
<protein>
    <submittedName>
        <fullName evidence="2">Uncharacterized protein</fullName>
    </submittedName>
</protein>
<evidence type="ECO:0000313" key="2">
    <source>
        <dbReference type="EMBL" id="KAK2960101.1"/>
    </source>
</evidence>
<proteinExistence type="predicted"/>
<gene>
    <name evidence="2" type="ORF">BLNAU_4984</name>
</gene>
<comment type="caution">
    <text evidence="2">The sequence shown here is derived from an EMBL/GenBank/DDBJ whole genome shotgun (WGS) entry which is preliminary data.</text>
</comment>
<evidence type="ECO:0000256" key="1">
    <source>
        <dbReference type="SAM" id="MobiDB-lite"/>
    </source>
</evidence>
<dbReference type="Proteomes" id="UP001281761">
    <property type="component" value="Unassembled WGS sequence"/>
</dbReference>
<organism evidence="2 3">
    <name type="scientific">Blattamonas nauphoetae</name>
    <dbReference type="NCBI Taxonomy" id="2049346"/>
    <lineage>
        <taxon>Eukaryota</taxon>
        <taxon>Metamonada</taxon>
        <taxon>Preaxostyla</taxon>
        <taxon>Oxymonadida</taxon>
        <taxon>Blattamonas</taxon>
    </lineage>
</organism>
<accession>A0ABQ9Y8K6</accession>
<dbReference type="EMBL" id="JARBJD010000025">
    <property type="protein sequence ID" value="KAK2960101.1"/>
    <property type="molecule type" value="Genomic_DNA"/>
</dbReference>
<name>A0ABQ9Y8K6_9EUKA</name>
<reference evidence="2 3" key="1">
    <citation type="journal article" date="2022" name="bioRxiv">
        <title>Genomics of Preaxostyla Flagellates Illuminates Evolutionary Transitions and the Path Towards Mitochondrial Loss.</title>
        <authorList>
            <person name="Novak L.V.F."/>
            <person name="Treitli S.C."/>
            <person name="Pyrih J."/>
            <person name="Halakuc P."/>
            <person name="Pipaliya S.V."/>
            <person name="Vacek V."/>
            <person name="Brzon O."/>
            <person name="Soukal P."/>
            <person name="Eme L."/>
            <person name="Dacks J.B."/>
            <person name="Karnkowska A."/>
            <person name="Elias M."/>
            <person name="Hampl V."/>
        </authorList>
    </citation>
    <scope>NUCLEOTIDE SEQUENCE [LARGE SCALE GENOMIC DNA]</scope>
    <source>
        <strain evidence="2">NAU3</strain>
        <tissue evidence="2">Gut</tissue>
    </source>
</reference>
<sequence length="224" mass="24897">MSTLHSGTLGGKGAAGGLQRRQETNDAALSFLTPPVSMPIALATLRGLHQLTIPATSATKGLPSSFLPSALHSLLFKKVDDIYADHRFIEYQPALYLSTNTSKNSKKRRDETRRPSALPAKRVSVLAGRKRSRKTAIVFIRSTIRLADLATFYECRHTEISPRDVGDRRVCGRRNLSSIVFIDYTDIYSSPLLSFKIEEEGQSEKLKQEMNSLYVCSLLCHLLA</sequence>
<evidence type="ECO:0000313" key="3">
    <source>
        <dbReference type="Proteomes" id="UP001281761"/>
    </source>
</evidence>
<keyword evidence="3" id="KW-1185">Reference proteome</keyword>